<dbReference type="KEGG" id="gtt:GUITHDRAFT_150555"/>
<organism evidence="1">
    <name type="scientific">Guillardia theta (strain CCMP2712)</name>
    <name type="common">Cryptophyte</name>
    <dbReference type="NCBI Taxonomy" id="905079"/>
    <lineage>
        <taxon>Eukaryota</taxon>
        <taxon>Cryptophyceae</taxon>
        <taxon>Pyrenomonadales</taxon>
        <taxon>Geminigeraceae</taxon>
        <taxon>Guillardia</taxon>
    </lineage>
</organism>
<proteinExistence type="predicted"/>
<dbReference type="RefSeq" id="XP_005839426.1">
    <property type="nucleotide sequence ID" value="XM_005839369.1"/>
</dbReference>
<name>L1JV50_GUITC</name>
<dbReference type="GeneID" id="17309153"/>
<dbReference type="HOGENOM" id="CLU_2890535_0_0_1"/>
<evidence type="ECO:0000313" key="1">
    <source>
        <dbReference type="EMBL" id="EKX52446.1"/>
    </source>
</evidence>
<sequence>LKQYHGDGTCNALPKWEPSFNAVDGSTSDDCTTFPDYGEPGLGYGAKFGSGEHGSPLPPYATS</sequence>
<protein>
    <submittedName>
        <fullName evidence="1">Uncharacterized protein</fullName>
    </submittedName>
</protein>
<reference evidence="1" key="1">
    <citation type="journal article" date="2012" name="Nature">
        <title>Algal genomes reveal evolutionary mosaicism and the fate of nucleomorphs.</title>
        <authorList>
            <consortium name="DOE Joint Genome Institute"/>
            <person name="Curtis B.A."/>
            <person name="Tanifuji G."/>
            <person name="Burki F."/>
            <person name="Gruber A."/>
            <person name="Irimia M."/>
            <person name="Maruyama S."/>
            <person name="Arias M.C."/>
            <person name="Ball S.G."/>
            <person name="Gile G.H."/>
            <person name="Hirakawa Y."/>
            <person name="Hopkins J.F."/>
            <person name="Kuo A."/>
            <person name="Rensing S.A."/>
            <person name="Schmutz J."/>
            <person name="Symeonidi A."/>
            <person name="Elias M."/>
            <person name="Eveleigh R.J."/>
            <person name="Herman E.K."/>
            <person name="Klute M.J."/>
            <person name="Nakayama T."/>
            <person name="Obornik M."/>
            <person name="Reyes-Prieto A."/>
            <person name="Armbrust E.V."/>
            <person name="Aves S.J."/>
            <person name="Beiko R.G."/>
            <person name="Coutinho P."/>
            <person name="Dacks J.B."/>
            <person name="Durnford D.G."/>
            <person name="Fast N.M."/>
            <person name="Green B.R."/>
            <person name="Grisdale C.J."/>
            <person name="Hempel F."/>
            <person name="Henrissat B."/>
            <person name="Hoppner M.P."/>
            <person name="Ishida K."/>
            <person name="Kim E."/>
            <person name="Koreny L."/>
            <person name="Kroth P.G."/>
            <person name="Liu Y."/>
            <person name="Malik S.B."/>
            <person name="Maier U.G."/>
            <person name="McRose D."/>
            <person name="Mock T."/>
            <person name="Neilson J.A."/>
            <person name="Onodera N.T."/>
            <person name="Poole A.M."/>
            <person name="Pritham E.J."/>
            <person name="Richards T.A."/>
            <person name="Rocap G."/>
            <person name="Roy S.W."/>
            <person name="Sarai C."/>
            <person name="Schaack S."/>
            <person name="Shirato S."/>
            <person name="Slamovits C.H."/>
            <person name="Spencer D.F."/>
            <person name="Suzuki S."/>
            <person name="Worden A.Z."/>
            <person name="Zauner S."/>
            <person name="Barry K."/>
            <person name="Bell C."/>
            <person name="Bharti A.K."/>
            <person name="Crow J.A."/>
            <person name="Grimwood J."/>
            <person name="Kramer R."/>
            <person name="Lindquist E."/>
            <person name="Lucas S."/>
            <person name="Salamov A."/>
            <person name="McFadden G.I."/>
            <person name="Lane C.E."/>
            <person name="Keeling P.J."/>
            <person name="Gray M.W."/>
            <person name="Grigoriev I.V."/>
            <person name="Archibald J.M."/>
        </authorList>
    </citation>
    <scope>NUCLEOTIDE SEQUENCE</scope>
    <source>
        <strain evidence="1">CCMP2712</strain>
    </source>
</reference>
<feature type="non-terminal residue" evidence="1">
    <location>
        <position position="1"/>
    </location>
</feature>
<gene>
    <name evidence="1" type="ORF">GUITHDRAFT_150555</name>
</gene>
<accession>L1JV50</accession>
<dbReference type="EMBL" id="JH992972">
    <property type="protein sequence ID" value="EKX52446.1"/>
    <property type="molecule type" value="Genomic_DNA"/>
</dbReference>
<dbReference type="PaxDb" id="55529-EKX52446"/>
<dbReference type="AlphaFoldDB" id="L1JV50"/>